<gene>
    <name evidence="1" type="ORF">IEQ34_014032</name>
</gene>
<protein>
    <submittedName>
        <fullName evidence="1">Uncharacterized protein</fullName>
    </submittedName>
</protein>
<accession>A0AAV7GK23</accession>
<proteinExistence type="predicted"/>
<evidence type="ECO:0000313" key="2">
    <source>
        <dbReference type="Proteomes" id="UP000775213"/>
    </source>
</evidence>
<dbReference type="Proteomes" id="UP000775213">
    <property type="component" value="Unassembled WGS sequence"/>
</dbReference>
<name>A0AAV7GK23_DENCH</name>
<dbReference type="AlphaFoldDB" id="A0AAV7GK23"/>
<keyword evidence="2" id="KW-1185">Reference proteome</keyword>
<sequence>MKLYEDCKSSLYNKQRLVCTSISKTTKSRSFYKTGARNRTVLQYEAEFIALAMYAAQLVNTIEEKYYKSLRVLKD</sequence>
<evidence type="ECO:0000313" key="1">
    <source>
        <dbReference type="EMBL" id="KAH0456125.1"/>
    </source>
</evidence>
<reference evidence="1 2" key="1">
    <citation type="journal article" date="2021" name="Hortic Res">
        <title>Chromosome-scale assembly of the Dendrobium chrysotoxum genome enhances the understanding of orchid evolution.</title>
        <authorList>
            <person name="Zhang Y."/>
            <person name="Zhang G.Q."/>
            <person name="Zhang D."/>
            <person name="Liu X.D."/>
            <person name="Xu X.Y."/>
            <person name="Sun W.H."/>
            <person name="Yu X."/>
            <person name="Zhu X."/>
            <person name="Wang Z.W."/>
            <person name="Zhao X."/>
            <person name="Zhong W.Y."/>
            <person name="Chen H."/>
            <person name="Yin W.L."/>
            <person name="Huang T."/>
            <person name="Niu S.C."/>
            <person name="Liu Z.J."/>
        </authorList>
    </citation>
    <scope>NUCLEOTIDE SEQUENCE [LARGE SCALE GENOMIC DNA]</scope>
    <source>
        <strain evidence="1">Lindl</strain>
    </source>
</reference>
<organism evidence="1 2">
    <name type="scientific">Dendrobium chrysotoxum</name>
    <name type="common">Orchid</name>
    <dbReference type="NCBI Taxonomy" id="161865"/>
    <lineage>
        <taxon>Eukaryota</taxon>
        <taxon>Viridiplantae</taxon>
        <taxon>Streptophyta</taxon>
        <taxon>Embryophyta</taxon>
        <taxon>Tracheophyta</taxon>
        <taxon>Spermatophyta</taxon>
        <taxon>Magnoliopsida</taxon>
        <taxon>Liliopsida</taxon>
        <taxon>Asparagales</taxon>
        <taxon>Orchidaceae</taxon>
        <taxon>Epidendroideae</taxon>
        <taxon>Malaxideae</taxon>
        <taxon>Dendrobiinae</taxon>
        <taxon>Dendrobium</taxon>
    </lineage>
</organism>
<dbReference type="EMBL" id="JAGFBR010000013">
    <property type="protein sequence ID" value="KAH0456125.1"/>
    <property type="molecule type" value="Genomic_DNA"/>
</dbReference>
<comment type="caution">
    <text evidence="1">The sequence shown here is derived from an EMBL/GenBank/DDBJ whole genome shotgun (WGS) entry which is preliminary data.</text>
</comment>